<dbReference type="InterPro" id="IPR004682">
    <property type="entry name" value="TRAP_DctP"/>
</dbReference>
<dbReference type="NCBIfam" id="NF037995">
    <property type="entry name" value="TRAP_S1"/>
    <property type="match status" value="1"/>
</dbReference>
<organism evidence="5 6">
    <name type="scientific">Hoeflea algicola</name>
    <dbReference type="NCBI Taxonomy" id="2983763"/>
    <lineage>
        <taxon>Bacteria</taxon>
        <taxon>Pseudomonadati</taxon>
        <taxon>Pseudomonadota</taxon>
        <taxon>Alphaproteobacteria</taxon>
        <taxon>Hyphomicrobiales</taxon>
        <taxon>Rhizobiaceae</taxon>
        <taxon>Hoeflea</taxon>
    </lineage>
</organism>
<dbReference type="InterPro" id="IPR018389">
    <property type="entry name" value="DctP_fam"/>
</dbReference>
<evidence type="ECO:0000256" key="1">
    <source>
        <dbReference type="ARBA" id="ARBA00009023"/>
    </source>
</evidence>
<accession>A0ABT3ZC61</accession>
<dbReference type="Gene3D" id="3.40.190.170">
    <property type="entry name" value="Bacterial extracellular solute-binding protein, family 7"/>
    <property type="match status" value="1"/>
</dbReference>
<evidence type="ECO:0000256" key="4">
    <source>
        <dbReference type="SAM" id="SignalP"/>
    </source>
</evidence>
<dbReference type="CDD" id="cd13603">
    <property type="entry name" value="PBP2_TRAP_Siap_TeaA_like"/>
    <property type="match status" value="1"/>
</dbReference>
<dbReference type="InterPro" id="IPR038404">
    <property type="entry name" value="TRAP_DctP_sf"/>
</dbReference>
<dbReference type="SUPFAM" id="SSF53850">
    <property type="entry name" value="Periplasmic binding protein-like II"/>
    <property type="match status" value="1"/>
</dbReference>
<dbReference type="NCBIfam" id="TIGR00787">
    <property type="entry name" value="dctP"/>
    <property type="match status" value="1"/>
</dbReference>
<evidence type="ECO:0000256" key="3">
    <source>
        <dbReference type="ARBA" id="ARBA00022729"/>
    </source>
</evidence>
<reference evidence="5" key="1">
    <citation type="submission" date="2022-10" db="EMBL/GenBank/DDBJ databases">
        <title>Hoeflea sp. G2-23, isolated from marine algae.</title>
        <authorList>
            <person name="Kristyanto S."/>
            <person name="Kim J.M."/>
            <person name="Jeon C.O."/>
        </authorList>
    </citation>
    <scope>NUCLEOTIDE SEQUENCE</scope>
    <source>
        <strain evidence="5">G2-23</strain>
    </source>
</reference>
<dbReference type="EMBL" id="JAOVZR010000001">
    <property type="protein sequence ID" value="MCY0148806.1"/>
    <property type="molecule type" value="Genomic_DNA"/>
</dbReference>
<keyword evidence="6" id="KW-1185">Reference proteome</keyword>
<evidence type="ECO:0000256" key="2">
    <source>
        <dbReference type="ARBA" id="ARBA00022448"/>
    </source>
</evidence>
<comment type="caution">
    <text evidence="5">The sequence shown here is derived from an EMBL/GenBank/DDBJ whole genome shotgun (WGS) entry which is preliminary data.</text>
</comment>
<gene>
    <name evidence="5" type="ORF">OEG84_14135</name>
</gene>
<protein>
    <submittedName>
        <fullName evidence="5">TRAP transporter substrate-binding protein</fullName>
    </submittedName>
</protein>
<dbReference type="Proteomes" id="UP001073227">
    <property type="component" value="Unassembled WGS sequence"/>
</dbReference>
<keyword evidence="3 4" id="KW-0732">Signal</keyword>
<evidence type="ECO:0000313" key="6">
    <source>
        <dbReference type="Proteomes" id="UP001073227"/>
    </source>
</evidence>
<feature type="chain" id="PRO_5046782209" evidence="4">
    <location>
        <begin position="24"/>
        <end position="334"/>
    </location>
</feature>
<sequence>MALKNTFRICVAAAVIWATGAQAETVLRFGHPNVAGEVSSKLYDEFVERIAERTDGEIKIQVFPGEQLGKETDMVQQLRDGVLDITAASMAAASTLVPAMEIPSTPFLWSNWLEAEAVISGAAMQPAFDELEETHNIISLTKIWYWGWRNFTLSEKEVRTPDDMKGLKIRVPESPVWVEMIRGIGAAPTPIPFSDVYTALQQGTVDGQENPIPTIYARKFYEVQKYIVLSRHMLQNNLILMNKNSFAALEPRHQRIILEEVGAASAKMTLLQQRAEEDMLEEIVATGKVTVIDDPDRAAFAEKSTEAVFTALSERWGEENISRVRATIKSIREQ</sequence>
<evidence type="ECO:0000313" key="5">
    <source>
        <dbReference type="EMBL" id="MCY0148806.1"/>
    </source>
</evidence>
<comment type="similarity">
    <text evidence="1">Belongs to the bacterial solute-binding protein 7 family.</text>
</comment>
<dbReference type="Pfam" id="PF03480">
    <property type="entry name" value="DctP"/>
    <property type="match status" value="1"/>
</dbReference>
<dbReference type="PIRSF" id="PIRSF006470">
    <property type="entry name" value="DctB"/>
    <property type="match status" value="1"/>
</dbReference>
<name>A0ABT3ZC61_9HYPH</name>
<dbReference type="PANTHER" id="PTHR33376">
    <property type="match status" value="1"/>
</dbReference>
<dbReference type="PANTHER" id="PTHR33376:SF7">
    <property type="entry name" value="C4-DICARBOXYLATE-BINDING PROTEIN DCTB"/>
    <property type="match status" value="1"/>
</dbReference>
<feature type="signal peptide" evidence="4">
    <location>
        <begin position="1"/>
        <end position="23"/>
    </location>
</feature>
<proteinExistence type="inferred from homology"/>
<keyword evidence="2" id="KW-0813">Transport</keyword>
<dbReference type="RefSeq" id="WP_267654339.1">
    <property type="nucleotide sequence ID" value="NZ_JAOVZR010000001.1"/>
</dbReference>